<reference evidence="9" key="1">
    <citation type="submission" date="2020-11" db="EMBL/GenBank/DDBJ databases">
        <authorList>
            <person name="Tran Van P."/>
        </authorList>
    </citation>
    <scope>NUCLEOTIDE SEQUENCE</scope>
</reference>
<evidence type="ECO:0000256" key="6">
    <source>
        <dbReference type="RuleBase" id="RU361188"/>
    </source>
</evidence>
<evidence type="ECO:0000256" key="2">
    <source>
        <dbReference type="ARBA" id="ARBA00005382"/>
    </source>
</evidence>
<protein>
    <recommendedName>
        <fullName evidence="3 6">Glucosylceramidase</fullName>
        <ecNumber evidence="3 6">3.2.1.45</ecNumber>
    </recommendedName>
</protein>
<keyword evidence="5 6" id="KW-0378">Hydrolase</keyword>
<dbReference type="AlphaFoldDB" id="A0A7R9MT92"/>
<name>A0A7R9MT92_9ACAR</name>
<evidence type="ECO:0000259" key="8">
    <source>
        <dbReference type="Pfam" id="PF17189"/>
    </source>
</evidence>
<evidence type="ECO:0000313" key="9">
    <source>
        <dbReference type="EMBL" id="CAD7665627.1"/>
    </source>
</evidence>
<dbReference type="PANTHER" id="PTHR11069">
    <property type="entry name" value="GLUCOSYLCERAMIDASE"/>
    <property type="match status" value="1"/>
</dbReference>
<dbReference type="Pfam" id="PF17189">
    <property type="entry name" value="Glyco_hydro_30C"/>
    <property type="match status" value="1"/>
</dbReference>
<keyword evidence="6" id="KW-0443">Lipid metabolism</keyword>
<feature type="domain" description="Glycosyl hydrolase family 30 TIM-barrel" evidence="7">
    <location>
        <begin position="14"/>
        <end position="87"/>
    </location>
</feature>
<dbReference type="Gene3D" id="3.20.20.80">
    <property type="entry name" value="Glycosidases"/>
    <property type="match status" value="1"/>
</dbReference>
<dbReference type="InterPro" id="IPR017853">
    <property type="entry name" value="GH"/>
</dbReference>
<dbReference type="SUPFAM" id="SSF51445">
    <property type="entry name" value="(Trans)glycosidases"/>
    <property type="match status" value="1"/>
</dbReference>
<feature type="non-terminal residue" evidence="9">
    <location>
        <position position="155"/>
    </location>
</feature>
<dbReference type="EMBL" id="CAJPVJ010047729">
    <property type="protein sequence ID" value="CAG2182763.1"/>
    <property type="molecule type" value="Genomic_DNA"/>
</dbReference>
<evidence type="ECO:0000313" key="10">
    <source>
        <dbReference type="Proteomes" id="UP000728032"/>
    </source>
</evidence>
<dbReference type="OrthoDB" id="2160638at2759"/>
<dbReference type="InterPro" id="IPR033452">
    <property type="entry name" value="GH30_C"/>
</dbReference>
<dbReference type="Pfam" id="PF02055">
    <property type="entry name" value="Glyco_hydro_30"/>
    <property type="match status" value="1"/>
</dbReference>
<dbReference type="InterPro" id="IPR001139">
    <property type="entry name" value="Glyco_hydro_30"/>
</dbReference>
<dbReference type="EC" id="3.2.1.45" evidence="3 6"/>
<keyword evidence="6" id="KW-0746">Sphingolipid metabolism</keyword>
<dbReference type="InterPro" id="IPR033453">
    <property type="entry name" value="Glyco_hydro_30_TIM-barrel"/>
</dbReference>
<evidence type="ECO:0000256" key="5">
    <source>
        <dbReference type="ARBA" id="ARBA00022801"/>
    </source>
</evidence>
<evidence type="ECO:0000256" key="3">
    <source>
        <dbReference type="ARBA" id="ARBA00012658"/>
    </source>
</evidence>
<dbReference type="Proteomes" id="UP000728032">
    <property type="component" value="Unassembled WGS sequence"/>
</dbReference>
<evidence type="ECO:0000259" key="7">
    <source>
        <dbReference type="Pfam" id="PF02055"/>
    </source>
</evidence>
<dbReference type="EMBL" id="OC962554">
    <property type="protein sequence ID" value="CAD7665627.1"/>
    <property type="molecule type" value="Genomic_DNA"/>
</dbReference>
<gene>
    <name evidence="9" type="ORF">ONB1V03_LOCUS22184</name>
</gene>
<keyword evidence="4" id="KW-0732">Signal</keyword>
<proteinExistence type="inferred from homology"/>
<dbReference type="GO" id="GO:0004348">
    <property type="term" value="F:glucosylceramidase activity"/>
    <property type="evidence" value="ECO:0007669"/>
    <property type="project" value="UniProtKB-EC"/>
</dbReference>
<comment type="catalytic activity">
    <reaction evidence="1">
        <text>a beta-D-glucosyl-(1&lt;-&gt;1')-N-acylsphing-4-enine + H2O = an N-acylsphing-4-enine + D-glucose</text>
        <dbReference type="Rhea" id="RHEA:13269"/>
        <dbReference type="ChEBI" id="CHEBI:4167"/>
        <dbReference type="ChEBI" id="CHEBI:15377"/>
        <dbReference type="ChEBI" id="CHEBI:22801"/>
        <dbReference type="ChEBI" id="CHEBI:52639"/>
        <dbReference type="EC" id="3.2.1.45"/>
    </reaction>
    <physiologicalReaction direction="left-to-right" evidence="1">
        <dbReference type="Rhea" id="RHEA:13270"/>
    </physiologicalReaction>
</comment>
<dbReference type="Gene3D" id="2.60.40.1180">
    <property type="entry name" value="Golgi alpha-mannosidase II"/>
    <property type="match status" value="1"/>
</dbReference>
<evidence type="ECO:0000256" key="1">
    <source>
        <dbReference type="ARBA" id="ARBA00001013"/>
    </source>
</evidence>
<comment type="similarity">
    <text evidence="2 6">Belongs to the glycosyl hydrolase 30 family.</text>
</comment>
<evidence type="ECO:0000256" key="4">
    <source>
        <dbReference type="ARBA" id="ARBA00022729"/>
    </source>
</evidence>
<organism evidence="9">
    <name type="scientific">Oppiella nova</name>
    <dbReference type="NCBI Taxonomy" id="334625"/>
    <lineage>
        <taxon>Eukaryota</taxon>
        <taxon>Metazoa</taxon>
        <taxon>Ecdysozoa</taxon>
        <taxon>Arthropoda</taxon>
        <taxon>Chelicerata</taxon>
        <taxon>Arachnida</taxon>
        <taxon>Acari</taxon>
        <taxon>Acariformes</taxon>
        <taxon>Sarcoptiformes</taxon>
        <taxon>Oribatida</taxon>
        <taxon>Brachypylina</taxon>
        <taxon>Oppioidea</taxon>
        <taxon>Oppiidae</taxon>
        <taxon>Oppiella</taxon>
    </lineage>
</organism>
<dbReference type="InterPro" id="IPR013780">
    <property type="entry name" value="Glyco_hydro_b"/>
</dbReference>
<dbReference type="GO" id="GO:0006680">
    <property type="term" value="P:glucosylceramide catabolic process"/>
    <property type="evidence" value="ECO:0007669"/>
    <property type="project" value="TreeGrafter"/>
</dbReference>
<dbReference type="PANTHER" id="PTHR11069:SF23">
    <property type="entry name" value="LYSOSOMAL ACID GLUCOSYLCERAMIDASE"/>
    <property type="match status" value="1"/>
</dbReference>
<dbReference type="GO" id="GO:0016020">
    <property type="term" value="C:membrane"/>
    <property type="evidence" value="ECO:0007669"/>
    <property type="project" value="GOC"/>
</dbReference>
<sequence>RYILNTEASHNVPTLGFWPFLEDFSKDIIIDLNHWTNGWVHWNMALNLTGGPDWSGSAGAPIIVNATGQEYYKNPDFYGMAHFSKFVSPDSVRLELREDKPVDKVLTIAFERPDGGVVVIILNPSNDEIDFTINESTNRLTHVIKAHAIQTYIYY</sequence>
<feature type="domain" description="Glycosyl hydrolase family 30 beta sandwich" evidence="8">
    <location>
        <begin position="90"/>
        <end position="152"/>
    </location>
</feature>
<keyword evidence="10" id="KW-1185">Reference proteome</keyword>
<accession>A0A7R9MT92</accession>
<keyword evidence="6" id="KW-0326">Glycosidase</keyword>